<dbReference type="Proteomes" id="UP000242915">
    <property type="component" value="Unassembled WGS sequence"/>
</dbReference>
<proteinExistence type="predicted"/>
<keyword evidence="3" id="KW-1185">Reference proteome</keyword>
<evidence type="ECO:0000256" key="1">
    <source>
        <dbReference type="SAM" id="MobiDB-lite"/>
    </source>
</evidence>
<feature type="compositionally biased region" description="Low complexity" evidence="1">
    <location>
        <begin position="30"/>
        <end position="39"/>
    </location>
</feature>
<dbReference type="AlphaFoldDB" id="A0A239C762"/>
<feature type="region of interest" description="Disordered" evidence="1">
    <location>
        <begin position="1"/>
        <end position="71"/>
    </location>
</feature>
<sequence length="211" mass="22278">MTDETTNAGAQDTTAAPAEVAQSDAPPSTPESTTTLTQPAPGEEVAEGDKGGEQADKPTGPPDEYADFTVGEGAEIDADVLNDFKGIAKELGLTQEGAQKLIDLQSAMAAKQEQALSESREGLRKQWSEAVRNDPEFGGEKYDENVAIAAKTMQAFGDDTLRTLLNDSGLGNHPALVKFCHRIGKAISEDRLVMPGTQAAPAEMTIVDAFK</sequence>
<feature type="compositionally biased region" description="Basic and acidic residues" evidence="1">
    <location>
        <begin position="47"/>
        <end position="56"/>
    </location>
</feature>
<dbReference type="RefSeq" id="WP_089359340.1">
    <property type="nucleotide sequence ID" value="NZ_FZOG01000002.1"/>
</dbReference>
<evidence type="ECO:0000313" key="2">
    <source>
        <dbReference type="EMBL" id="SNS15950.1"/>
    </source>
</evidence>
<dbReference type="EMBL" id="FZOG01000002">
    <property type="protein sequence ID" value="SNS15950.1"/>
    <property type="molecule type" value="Genomic_DNA"/>
</dbReference>
<evidence type="ECO:0008006" key="4">
    <source>
        <dbReference type="Google" id="ProtNLM"/>
    </source>
</evidence>
<organism evidence="2 3">
    <name type="scientific">Pseudomonas segetis</name>
    <dbReference type="NCBI Taxonomy" id="298908"/>
    <lineage>
        <taxon>Bacteria</taxon>
        <taxon>Pseudomonadati</taxon>
        <taxon>Pseudomonadota</taxon>
        <taxon>Gammaproteobacteria</taxon>
        <taxon>Pseudomonadales</taxon>
        <taxon>Pseudomonadaceae</taxon>
        <taxon>Pseudomonas</taxon>
    </lineage>
</organism>
<accession>A0A239C762</accession>
<evidence type="ECO:0000313" key="3">
    <source>
        <dbReference type="Proteomes" id="UP000242915"/>
    </source>
</evidence>
<name>A0A239C762_9PSED</name>
<feature type="compositionally biased region" description="Polar residues" evidence="1">
    <location>
        <begin position="1"/>
        <end position="14"/>
    </location>
</feature>
<protein>
    <recommendedName>
        <fullName evidence="4">Peptidase</fullName>
    </recommendedName>
</protein>
<gene>
    <name evidence="2" type="ORF">SAMN05216255_1544</name>
</gene>
<reference evidence="3" key="1">
    <citation type="submission" date="2017-06" db="EMBL/GenBank/DDBJ databases">
        <authorList>
            <person name="Varghese N."/>
            <person name="Submissions S."/>
        </authorList>
    </citation>
    <scope>NUCLEOTIDE SEQUENCE [LARGE SCALE GENOMIC DNA]</scope>
    <source>
        <strain evidence="3">CIP 108523</strain>
    </source>
</reference>